<dbReference type="InterPro" id="IPR019999">
    <property type="entry name" value="Anth_synth_I-like"/>
</dbReference>
<organism evidence="3">
    <name type="scientific">marine sediment metagenome</name>
    <dbReference type="NCBI Taxonomy" id="412755"/>
    <lineage>
        <taxon>unclassified sequences</taxon>
        <taxon>metagenomes</taxon>
        <taxon>ecological metagenomes</taxon>
    </lineage>
</organism>
<comment type="caution">
    <text evidence="3">The sequence shown here is derived from an EMBL/GenBank/DDBJ whole genome shotgun (WGS) entry which is preliminary data.</text>
</comment>
<evidence type="ECO:0000259" key="2">
    <source>
        <dbReference type="Pfam" id="PF04715"/>
    </source>
</evidence>
<evidence type="ECO:0000313" key="3">
    <source>
        <dbReference type="EMBL" id="KKN89377.1"/>
    </source>
</evidence>
<dbReference type="PANTHER" id="PTHR11236:SF50">
    <property type="entry name" value="AMINODEOXYCHORISMATE SYNTHASE COMPONENT 1"/>
    <property type="match status" value="1"/>
</dbReference>
<accession>A0A0F9UPG6</accession>
<feature type="domain" description="Chorismate-utilising enzyme C-terminal" evidence="1">
    <location>
        <begin position="218"/>
        <end position="475"/>
    </location>
</feature>
<dbReference type="GO" id="GO:0000162">
    <property type="term" value="P:L-tryptophan biosynthetic process"/>
    <property type="evidence" value="ECO:0007669"/>
    <property type="project" value="TreeGrafter"/>
</dbReference>
<sequence length="501" mass="53712">MPPATMGRSRADVVVEPLDAVCLPGALLESLTAQPDPAWLDSAAFDETHGRYSVLACRPIDVLTLRDGTLTSERTGILADGGGSNEDFWAALGEAFAWVQADDDDDLDFGPGWIGYVGYEVGRRVERLPGRAVRDTHLPDLRLAFYDAALVYDAVRTSWSLAYLQFDHPPQGAGEAAQVLRTMLRRAAADPIDAGPIRSEHADATARPAVEARSAFTRDQYLRAVARCADYIAAGDIFQVNFSHRLTTDGGDRAVDIYRALRRRNPASYAAYLSFDCDGAPCAILSSSPELFLTVRNGHVVTRPIKGTRPRTGEANVDARAAAELLASGKDNAELAMIIDLLRNDLGRVCDYSTVRVTNPRRLETHPTVFHLVGTVEGDLCDDVGPAQLLRATFPGGSITGAPKIRSMQIIDELEPTARGVYTGCIGHVGVTGQATWNIAIRTIVCDGPVVHIQVGGGIVADSDPEAEYQETLDKARALLEAIAEARALVGATPAGDTVAP</sequence>
<reference evidence="3" key="1">
    <citation type="journal article" date="2015" name="Nature">
        <title>Complex archaea that bridge the gap between prokaryotes and eukaryotes.</title>
        <authorList>
            <person name="Spang A."/>
            <person name="Saw J.H."/>
            <person name="Jorgensen S.L."/>
            <person name="Zaremba-Niedzwiedzka K."/>
            <person name="Martijn J."/>
            <person name="Lind A.E."/>
            <person name="van Eijk R."/>
            <person name="Schleper C."/>
            <person name="Guy L."/>
            <person name="Ettema T.J."/>
        </authorList>
    </citation>
    <scope>NUCLEOTIDE SEQUENCE</scope>
</reference>
<gene>
    <name evidence="3" type="ORF">LCGC14_0238840</name>
</gene>
<dbReference type="EMBL" id="LAZR01000119">
    <property type="protein sequence ID" value="KKN89377.1"/>
    <property type="molecule type" value="Genomic_DNA"/>
</dbReference>
<dbReference type="PANTHER" id="PTHR11236">
    <property type="entry name" value="AMINOBENZOATE/ANTHRANILATE SYNTHASE"/>
    <property type="match status" value="1"/>
</dbReference>
<protein>
    <recommendedName>
        <fullName evidence="4">Aminodeoxychorismate synthase</fullName>
    </recommendedName>
</protein>
<dbReference type="Gene3D" id="3.60.120.10">
    <property type="entry name" value="Anthranilate synthase"/>
    <property type="match status" value="1"/>
</dbReference>
<dbReference type="InterPro" id="IPR005801">
    <property type="entry name" value="ADC_synthase"/>
</dbReference>
<dbReference type="Pfam" id="PF04715">
    <property type="entry name" value="Anth_synt_I_N"/>
    <property type="match status" value="1"/>
</dbReference>
<proteinExistence type="predicted"/>
<name>A0A0F9UPG6_9ZZZZ</name>
<dbReference type="PRINTS" id="PR00095">
    <property type="entry name" value="ANTSNTHASEI"/>
</dbReference>
<evidence type="ECO:0000259" key="1">
    <source>
        <dbReference type="Pfam" id="PF00425"/>
    </source>
</evidence>
<dbReference type="GO" id="GO:0046820">
    <property type="term" value="F:4-amino-4-deoxychorismate synthase activity"/>
    <property type="evidence" value="ECO:0007669"/>
    <property type="project" value="TreeGrafter"/>
</dbReference>
<feature type="domain" description="Anthranilate synthase component I N-terminal" evidence="2">
    <location>
        <begin position="24"/>
        <end position="157"/>
    </location>
</feature>
<dbReference type="Pfam" id="PF00425">
    <property type="entry name" value="Chorismate_bind"/>
    <property type="match status" value="1"/>
</dbReference>
<dbReference type="SUPFAM" id="SSF56322">
    <property type="entry name" value="ADC synthase"/>
    <property type="match status" value="1"/>
</dbReference>
<dbReference type="InterPro" id="IPR015890">
    <property type="entry name" value="Chorismate_C"/>
</dbReference>
<dbReference type="InterPro" id="IPR006805">
    <property type="entry name" value="Anth_synth_I_N"/>
</dbReference>
<dbReference type="AlphaFoldDB" id="A0A0F9UPG6"/>
<evidence type="ECO:0008006" key="4">
    <source>
        <dbReference type="Google" id="ProtNLM"/>
    </source>
</evidence>